<gene>
    <name evidence="1" type="ORF">GCK32_021430</name>
</gene>
<comment type="caution">
    <text evidence="1">The sequence shown here is derived from an EMBL/GenBank/DDBJ whole genome shotgun (WGS) entry which is preliminary data.</text>
</comment>
<sequence>VEVVLSVMCREITINGTLLSGRYQGSHAGMSCVGNEFVDYADKEAADIPF</sequence>
<evidence type="ECO:0000313" key="2">
    <source>
        <dbReference type="Proteomes" id="UP001331761"/>
    </source>
</evidence>
<keyword evidence="2" id="KW-1185">Reference proteome</keyword>
<reference evidence="1 2" key="1">
    <citation type="submission" date="2019-10" db="EMBL/GenBank/DDBJ databases">
        <title>Assembly and Annotation for the nematode Trichostrongylus colubriformis.</title>
        <authorList>
            <person name="Martin J."/>
        </authorList>
    </citation>
    <scope>NUCLEOTIDE SEQUENCE [LARGE SCALE GENOMIC DNA]</scope>
    <source>
        <strain evidence="1">G859</strain>
        <tissue evidence="1">Whole worm</tissue>
    </source>
</reference>
<dbReference type="Proteomes" id="UP001331761">
    <property type="component" value="Unassembled WGS sequence"/>
</dbReference>
<name>A0AAN8FVL3_TRICO</name>
<dbReference type="AlphaFoldDB" id="A0AAN8FVL3"/>
<evidence type="ECO:0000313" key="1">
    <source>
        <dbReference type="EMBL" id="KAK5981867.1"/>
    </source>
</evidence>
<protein>
    <submittedName>
        <fullName evidence="1">Uncharacterized protein</fullName>
    </submittedName>
</protein>
<accession>A0AAN8FVL3</accession>
<organism evidence="1 2">
    <name type="scientific">Trichostrongylus colubriformis</name>
    <name type="common">Black scour worm</name>
    <dbReference type="NCBI Taxonomy" id="6319"/>
    <lineage>
        <taxon>Eukaryota</taxon>
        <taxon>Metazoa</taxon>
        <taxon>Ecdysozoa</taxon>
        <taxon>Nematoda</taxon>
        <taxon>Chromadorea</taxon>
        <taxon>Rhabditida</taxon>
        <taxon>Rhabditina</taxon>
        <taxon>Rhabditomorpha</taxon>
        <taxon>Strongyloidea</taxon>
        <taxon>Trichostrongylidae</taxon>
        <taxon>Trichostrongylus</taxon>
    </lineage>
</organism>
<proteinExistence type="predicted"/>
<feature type="non-terminal residue" evidence="1">
    <location>
        <position position="1"/>
    </location>
</feature>
<dbReference type="EMBL" id="WIXE01005807">
    <property type="protein sequence ID" value="KAK5981867.1"/>
    <property type="molecule type" value="Genomic_DNA"/>
</dbReference>